<proteinExistence type="predicted"/>
<dbReference type="AlphaFoldDB" id="A0A0R2CTB4"/>
<dbReference type="CDD" id="cd00093">
    <property type="entry name" value="HTH_XRE"/>
    <property type="match status" value="1"/>
</dbReference>
<organism evidence="5 6">
    <name type="scientific">Liquorilactobacillus cacaonum DSM 21116</name>
    <dbReference type="NCBI Taxonomy" id="1423729"/>
    <lineage>
        <taxon>Bacteria</taxon>
        <taxon>Bacillati</taxon>
        <taxon>Bacillota</taxon>
        <taxon>Bacilli</taxon>
        <taxon>Lactobacillales</taxon>
        <taxon>Lactobacillaceae</taxon>
        <taxon>Liquorilactobacillus</taxon>
    </lineage>
</organism>
<dbReference type="Pfam" id="PF01381">
    <property type="entry name" value="HTH_3"/>
    <property type="match status" value="1"/>
</dbReference>
<comment type="caution">
    <text evidence="5">The sequence shown here is derived from an EMBL/GenBank/DDBJ whole genome shotgun (WGS) entry which is preliminary data.</text>
</comment>
<dbReference type="SUPFAM" id="SSF51306">
    <property type="entry name" value="LexA/Signal peptidase"/>
    <property type="match status" value="1"/>
</dbReference>
<protein>
    <submittedName>
        <fullName evidence="5">Phage repressor like XRE family transcriptional regulator</fullName>
    </submittedName>
</protein>
<evidence type="ECO:0000313" key="5">
    <source>
        <dbReference type="EMBL" id="KRM91465.1"/>
    </source>
</evidence>
<dbReference type="EMBL" id="AYZE01000010">
    <property type="protein sequence ID" value="KRM91465.1"/>
    <property type="molecule type" value="Genomic_DNA"/>
</dbReference>
<dbReference type="InterPro" id="IPR036286">
    <property type="entry name" value="LexA/Signal_pep-like_sf"/>
</dbReference>
<dbReference type="InterPro" id="IPR015927">
    <property type="entry name" value="Peptidase_S24_S26A/B/C"/>
</dbReference>
<dbReference type="SMART" id="SM00530">
    <property type="entry name" value="HTH_XRE"/>
    <property type="match status" value="1"/>
</dbReference>
<dbReference type="PANTHER" id="PTHR40661:SF1">
    <property type="entry name" value="HTH CRO_C1-TYPE DOMAIN-CONTAINING PROTEIN"/>
    <property type="match status" value="1"/>
</dbReference>
<dbReference type="InterPro" id="IPR001387">
    <property type="entry name" value="Cro/C1-type_HTH"/>
</dbReference>
<name>A0A0R2CTB4_9LACO</name>
<dbReference type="PROSITE" id="PS50943">
    <property type="entry name" value="HTH_CROC1"/>
    <property type="match status" value="1"/>
</dbReference>
<evidence type="ECO:0000256" key="1">
    <source>
        <dbReference type="ARBA" id="ARBA00023015"/>
    </source>
</evidence>
<dbReference type="InterPro" id="IPR010982">
    <property type="entry name" value="Lambda_DNA-bd_dom_sf"/>
</dbReference>
<feature type="domain" description="HTH cro/C1-type" evidence="4">
    <location>
        <begin position="11"/>
        <end position="65"/>
    </location>
</feature>
<keyword evidence="6" id="KW-1185">Reference proteome</keyword>
<dbReference type="Gene3D" id="1.10.260.40">
    <property type="entry name" value="lambda repressor-like DNA-binding domains"/>
    <property type="match status" value="1"/>
</dbReference>
<dbReference type="STRING" id="1423729.FC80_GL000431"/>
<evidence type="ECO:0000256" key="3">
    <source>
        <dbReference type="ARBA" id="ARBA00023163"/>
    </source>
</evidence>
<dbReference type="GO" id="GO:0003677">
    <property type="term" value="F:DNA binding"/>
    <property type="evidence" value="ECO:0007669"/>
    <property type="project" value="UniProtKB-KW"/>
</dbReference>
<evidence type="ECO:0000256" key="2">
    <source>
        <dbReference type="ARBA" id="ARBA00023125"/>
    </source>
</evidence>
<dbReference type="PANTHER" id="PTHR40661">
    <property type="match status" value="1"/>
</dbReference>
<dbReference type="InterPro" id="IPR039418">
    <property type="entry name" value="LexA-like"/>
</dbReference>
<reference evidence="5 6" key="1">
    <citation type="journal article" date="2015" name="Genome Announc.">
        <title>Expanding the biotechnology potential of lactobacilli through comparative genomics of 213 strains and associated genera.</title>
        <authorList>
            <person name="Sun Z."/>
            <person name="Harris H.M."/>
            <person name="McCann A."/>
            <person name="Guo C."/>
            <person name="Argimon S."/>
            <person name="Zhang W."/>
            <person name="Yang X."/>
            <person name="Jeffery I.B."/>
            <person name="Cooney J.C."/>
            <person name="Kagawa T.F."/>
            <person name="Liu W."/>
            <person name="Song Y."/>
            <person name="Salvetti E."/>
            <person name="Wrobel A."/>
            <person name="Rasinkangas P."/>
            <person name="Parkhill J."/>
            <person name="Rea M.C."/>
            <person name="O'Sullivan O."/>
            <person name="Ritari J."/>
            <person name="Douillard F.P."/>
            <person name="Paul Ross R."/>
            <person name="Yang R."/>
            <person name="Briner A.E."/>
            <person name="Felis G.E."/>
            <person name="de Vos W.M."/>
            <person name="Barrangou R."/>
            <person name="Klaenhammer T.R."/>
            <person name="Caufield P.W."/>
            <person name="Cui Y."/>
            <person name="Zhang H."/>
            <person name="O'Toole P.W."/>
        </authorList>
    </citation>
    <scope>NUCLEOTIDE SEQUENCE [LARGE SCALE GENOMIC DNA]</scope>
    <source>
        <strain evidence="5 6">DSM 21116</strain>
    </source>
</reference>
<dbReference type="Proteomes" id="UP000051131">
    <property type="component" value="Unassembled WGS sequence"/>
</dbReference>
<gene>
    <name evidence="5" type="ORF">FC80_GL000431</name>
</gene>
<dbReference type="Gene3D" id="2.10.109.10">
    <property type="entry name" value="Umud Fragment, subunit A"/>
    <property type="match status" value="1"/>
</dbReference>
<evidence type="ECO:0000259" key="4">
    <source>
        <dbReference type="PROSITE" id="PS50943"/>
    </source>
</evidence>
<keyword evidence="3" id="KW-0804">Transcription</keyword>
<dbReference type="SUPFAM" id="SSF47413">
    <property type="entry name" value="lambda repressor-like DNA-binding domains"/>
    <property type="match status" value="1"/>
</dbReference>
<keyword evidence="2" id="KW-0238">DNA-binding</keyword>
<evidence type="ECO:0000313" key="6">
    <source>
        <dbReference type="Proteomes" id="UP000051131"/>
    </source>
</evidence>
<dbReference type="OrthoDB" id="2475196at2"/>
<keyword evidence="1" id="KW-0805">Transcription regulation</keyword>
<sequence length="228" mass="25790">MRSSKEILQIITDSRKNKKMSLDQLGEKVGLSKAALSRYENGSREFPVNKTEIFAKALNLDPRYLLGIDSDNNILSIYDKLEKSRQKLVYNFTSNQLEEQNNKTIRSGRSTAAGDPIDGDYQDSQEEIVVRNEVPRGADEVVTIAGDSMEPLLKKGSQAFVHYQPTPDTDGQIVIVTIKDIGVTCKKIYREDGQIRLRSTNKKYEDMVYPAENVRIIGKVIMKQKNKS</sequence>
<dbReference type="CDD" id="cd06529">
    <property type="entry name" value="S24_LexA-like"/>
    <property type="match status" value="1"/>
</dbReference>
<dbReference type="PATRIC" id="fig|1423729.3.peg.433"/>
<dbReference type="RefSeq" id="WP_057828706.1">
    <property type="nucleotide sequence ID" value="NZ_AYZE01000010.1"/>
</dbReference>
<dbReference type="Pfam" id="PF00717">
    <property type="entry name" value="Peptidase_S24"/>
    <property type="match status" value="1"/>
</dbReference>
<accession>A0A0R2CTB4</accession>